<sequence length="88" mass="9627">MKIRLTVTVSAYGQGDNPLFTRLIFVDKDLTNAPPIEVFVEGLQMELLPDFQKENSSIASIAVESIVIIDSGKSVAHTVWPKPDKKGA</sequence>
<proteinExistence type="predicted"/>
<reference evidence="1" key="1">
    <citation type="submission" date="2019-11" db="EMBL/GenBank/DDBJ databases">
        <authorList>
            <person name="Feng L."/>
        </authorList>
    </citation>
    <scope>NUCLEOTIDE SEQUENCE</scope>
    <source>
        <strain evidence="1">KOxytocaLFYP65</strain>
    </source>
</reference>
<dbReference type="EMBL" id="CACRTM010000026">
    <property type="protein sequence ID" value="VYU37697.1"/>
    <property type="molecule type" value="Genomic_DNA"/>
</dbReference>
<protein>
    <submittedName>
        <fullName evidence="1">Uncharacterized protein</fullName>
    </submittedName>
</protein>
<organism evidence="1">
    <name type="scientific">Klebsiella oxytoca</name>
    <dbReference type="NCBI Taxonomy" id="571"/>
    <lineage>
        <taxon>Bacteria</taxon>
        <taxon>Pseudomonadati</taxon>
        <taxon>Pseudomonadota</taxon>
        <taxon>Gammaproteobacteria</taxon>
        <taxon>Enterobacterales</taxon>
        <taxon>Enterobacteriaceae</taxon>
        <taxon>Klebsiella/Raoultella group</taxon>
        <taxon>Klebsiella</taxon>
    </lineage>
</organism>
<accession>A0A6N3EJ72</accession>
<evidence type="ECO:0000313" key="1">
    <source>
        <dbReference type="EMBL" id="VYU37697.1"/>
    </source>
</evidence>
<dbReference type="RefSeq" id="WP_049101121.1">
    <property type="nucleotide sequence ID" value="NZ_CAAHFW010000153.1"/>
</dbReference>
<dbReference type="AlphaFoldDB" id="A0A6N3EJ72"/>
<dbReference type="GeneID" id="93284438"/>
<gene>
    <name evidence="1" type="ORF">KOLFYP65_03873</name>
</gene>
<name>A0A6N3EJ72_KLEOX</name>